<dbReference type="InterPro" id="IPR032675">
    <property type="entry name" value="LRR_dom_sf"/>
</dbReference>
<dbReference type="AlphaFoldDB" id="A0A922HY66"/>
<dbReference type="SMART" id="SM00409">
    <property type="entry name" value="IG"/>
    <property type="match status" value="1"/>
</dbReference>
<proteinExistence type="predicted"/>
<accession>A0A922HY66</accession>
<dbReference type="SMART" id="SM00369">
    <property type="entry name" value="LRR_TYP"/>
    <property type="match status" value="4"/>
</dbReference>
<reference evidence="8" key="1">
    <citation type="submission" date="2013-05" db="EMBL/GenBank/DDBJ databases">
        <authorList>
            <person name="Yim A.K.Y."/>
            <person name="Chan T.F."/>
            <person name="Ji K.M."/>
            <person name="Liu X.Y."/>
            <person name="Zhou J.W."/>
            <person name="Li R.Q."/>
            <person name="Yang K.Y."/>
            <person name="Li J."/>
            <person name="Li M."/>
            <person name="Law P.T.W."/>
            <person name="Wu Y.L."/>
            <person name="Cai Z.L."/>
            <person name="Qin H."/>
            <person name="Bao Y."/>
            <person name="Leung R.K.K."/>
            <person name="Ng P.K.S."/>
            <person name="Zou J."/>
            <person name="Zhong X.J."/>
            <person name="Ran P.X."/>
            <person name="Zhong N.S."/>
            <person name="Liu Z.G."/>
            <person name="Tsui S.K.W."/>
        </authorList>
    </citation>
    <scope>NUCLEOTIDE SEQUENCE</scope>
    <source>
        <strain evidence="8">Derf</strain>
        <tissue evidence="8">Whole organism</tissue>
    </source>
</reference>
<evidence type="ECO:0000313" key="9">
    <source>
        <dbReference type="Proteomes" id="UP000790347"/>
    </source>
</evidence>
<keyword evidence="3" id="KW-0732">Signal</keyword>
<dbReference type="InterPro" id="IPR010255">
    <property type="entry name" value="Haem_peroxidase_sf"/>
</dbReference>
<dbReference type="EMBL" id="ASGP02000003">
    <property type="protein sequence ID" value="KAH9516849.1"/>
    <property type="molecule type" value="Genomic_DNA"/>
</dbReference>
<dbReference type="InterPro" id="IPR001611">
    <property type="entry name" value="Leu-rich_rpt"/>
</dbReference>
<dbReference type="InterPro" id="IPR037120">
    <property type="entry name" value="Haem_peroxidase_sf_animal"/>
</dbReference>
<keyword evidence="2" id="KW-0433">Leucine-rich repeat</keyword>
<evidence type="ECO:0000256" key="3">
    <source>
        <dbReference type="ARBA" id="ARBA00022729"/>
    </source>
</evidence>
<gene>
    <name evidence="8" type="ORF">DERF_007567</name>
</gene>
<keyword evidence="6" id="KW-0349">Heme</keyword>
<keyword evidence="4" id="KW-0677">Repeat</keyword>
<dbReference type="PROSITE" id="PS51450">
    <property type="entry name" value="LRR"/>
    <property type="match status" value="2"/>
</dbReference>
<keyword evidence="1" id="KW-0575">Peroxidase</keyword>
<dbReference type="InterPro" id="IPR007110">
    <property type="entry name" value="Ig-like_dom"/>
</dbReference>
<dbReference type="Proteomes" id="UP000790347">
    <property type="component" value="Unassembled WGS sequence"/>
</dbReference>
<keyword evidence="6" id="KW-0408">Iron</keyword>
<name>A0A922HY66_DERFA</name>
<keyword evidence="1" id="KW-0560">Oxidoreductase</keyword>
<organism evidence="8 9">
    <name type="scientific">Dermatophagoides farinae</name>
    <name type="common">American house dust mite</name>
    <dbReference type="NCBI Taxonomy" id="6954"/>
    <lineage>
        <taxon>Eukaryota</taxon>
        <taxon>Metazoa</taxon>
        <taxon>Ecdysozoa</taxon>
        <taxon>Arthropoda</taxon>
        <taxon>Chelicerata</taxon>
        <taxon>Arachnida</taxon>
        <taxon>Acari</taxon>
        <taxon>Acariformes</taxon>
        <taxon>Sarcoptiformes</taxon>
        <taxon>Astigmata</taxon>
        <taxon>Psoroptidia</taxon>
        <taxon>Analgoidea</taxon>
        <taxon>Pyroglyphidae</taxon>
        <taxon>Dermatophagoidinae</taxon>
        <taxon>Dermatophagoides</taxon>
    </lineage>
</organism>
<dbReference type="PRINTS" id="PR00457">
    <property type="entry name" value="ANPEROXIDASE"/>
</dbReference>
<reference evidence="8" key="2">
    <citation type="journal article" date="2022" name="Res Sq">
        <title>Comparative Genomics Reveals Insights into the Divergent Evolution of Astigmatic Mites and Household Pest Adaptations.</title>
        <authorList>
            <person name="Xiong Q."/>
            <person name="Wan A.T.-Y."/>
            <person name="Liu X.-Y."/>
            <person name="Fung C.S.-H."/>
            <person name="Xiao X."/>
            <person name="Malainual N."/>
            <person name="Hou J."/>
            <person name="Wang L."/>
            <person name="Wang M."/>
            <person name="Yang K."/>
            <person name="Cui Y."/>
            <person name="Leung E."/>
            <person name="Nong W."/>
            <person name="Shin S.-K."/>
            <person name="Au S."/>
            <person name="Jeong K.Y."/>
            <person name="Chew F.T."/>
            <person name="Hui J."/>
            <person name="Leung T.F."/>
            <person name="Tungtrongchitr A."/>
            <person name="Zhong N."/>
            <person name="Liu Z."/>
            <person name="Tsui S."/>
        </authorList>
    </citation>
    <scope>NUCLEOTIDE SEQUENCE</scope>
    <source>
        <strain evidence="8">Derf</strain>
        <tissue evidence="8">Whole organism</tissue>
    </source>
</reference>
<dbReference type="PROSITE" id="PS50835">
    <property type="entry name" value="IG_LIKE"/>
    <property type="match status" value="1"/>
</dbReference>
<evidence type="ECO:0000256" key="6">
    <source>
        <dbReference type="PIRSR" id="PIRSR619791-2"/>
    </source>
</evidence>
<dbReference type="InterPro" id="IPR003598">
    <property type="entry name" value="Ig_sub2"/>
</dbReference>
<dbReference type="SUPFAM" id="SSF48726">
    <property type="entry name" value="Immunoglobulin"/>
    <property type="match status" value="1"/>
</dbReference>
<dbReference type="PANTHER" id="PTHR11475:SF144">
    <property type="entry name" value="NAD(P)H OXIDASE (H2O2-FORMING)"/>
    <property type="match status" value="1"/>
</dbReference>
<dbReference type="InterPro" id="IPR003591">
    <property type="entry name" value="Leu-rich_rpt_typical-subtyp"/>
</dbReference>
<evidence type="ECO:0000313" key="8">
    <source>
        <dbReference type="EMBL" id="KAH9516849.1"/>
    </source>
</evidence>
<dbReference type="GO" id="GO:0004601">
    <property type="term" value="F:peroxidase activity"/>
    <property type="evidence" value="ECO:0007669"/>
    <property type="project" value="UniProtKB-KW"/>
</dbReference>
<dbReference type="Gene3D" id="3.80.10.10">
    <property type="entry name" value="Ribonuclease Inhibitor"/>
    <property type="match status" value="1"/>
</dbReference>
<keyword evidence="6" id="KW-0479">Metal-binding</keyword>
<sequence>MLVESFECNSNNCYECTTNTIICTDNNLDQIPMVSPFVIHLNLSHNVIRELKQKQFAHLPILNNLDLSYNHIKTIPDRVFAGLGSLKKLFLNHNQITVIDRYGFRNLHELEELHLHSNFLGLHFDGNIFKELFHLKYLSILPLKNDYNNVKSLQNDIEYICDRKSLVIKNNEESLVFCKKLKIHDNINYSHGNFHETQSIKIQNNDDADVIVKQQQQHMKLPISTNIQQSSRFIHPNKMNLAEIIKYGSTPMLTKVPESIYRIKLGSKLILSCEAEGNPKPTVKWIRYGRTFSFNSTITIEKATPENDGFYECVARNRNGKASKEVRIIIVGSISPDSNLNDHRDLLENIIEASKYSKKIELGDLITLNTTDVLKFFDLTRLLIAYSDNRTQFDAVIFKTSNHSLTATQATVMGNYTGCVGGARFEAYDCSHEDEQSGYYSITGICNNKKHPEWGASVSPFLRLLPPNYEDGLVKPIGWFDNDWWTNGSTISNFRQRPNSRKVTQELLSNNRNLLEGDITDCERTCQNVEPCYSILQTDVSNKCIEFKRSAEYCGSGYTSVVFGQLIQREQVNLITSFIDGSQIYGNTLEVSNYLRHPSIQNNSLLNSTIIANRTYLPYNNNQLLLSMDCQPEPESYQECFLAGDHRANEQLGLLVFHNLWLRNHNLLARKLQILRPDWSNEKIFNEARKIVAAQLQIITYRDWLPSIVGSKGMRMLGVYNGYNETVNPSISNVFATAAMRFGHTLVNKNLIRKLANFHRNKKPKNDPMNKETRIHRAFFKPDLLSKTNVLDSVLLGLAMTPLKKALPEQAITDELTERLFKLSRYTPLDLASINIQRGRDHALPDYNQWRKFCGLKMANNFDDDLKYEIKNRNIREKLKKLYGHPNNVDLYVAGIMENSDHDAMVGPTFRCLIVDQFRRLRDGDRFFYLNRGVFTDEQLKQLENTTTLSALICQNSDNIKTFLNGSFQLPNNYHSWIRCDKFQQIDLSKW</sequence>
<dbReference type="Pfam" id="PF13855">
    <property type="entry name" value="LRR_8"/>
    <property type="match status" value="1"/>
</dbReference>
<feature type="domain" description="Ig-like" evidence="7">
    <location>
        <begin position="251"/>
        <end position="329"/>
    </location>
</feature>
<dbReference type="GO" id="GO:0046872">
    <property type="term" value="F:metal ion binding"/>
    <property type="evidence" value="ECO:0007669"/>
    <property type="project" value="UniProtKB-KW"/>
</dbReference>
<dbReference type="Pfam" id="PF03098">
    <property type="entry name" value="An_peroxidase"/>
    <property type="match status" value="1"/>
</dbReference>
<dbReference type="GO" id="GO:0006979">
    <property type="term" value="P:response to oxidative stress"/>
    <property type="evidence" value="ECO:0007669"/>
    <property type="project" value="InterPro"/>
</dbReference>
<dbReference type="Pfam" id="PF13927">
    <property type="entry name" value="Ig_3"/>
    <property type="match status" value="1"/>
</dbReference>
<comment type="caution">
    <text evidence="8">The sequence shown here is derived from an EMBL/GenBank/DDBJ whole genome shotgun (WGS) entry which is preliminary data.</text>
</comment>
<protein>
    <recommendedName>
        <fullName evidence="7">Ig-like domain-containing protein</fullName>
    </recommendedName>
</protein>
<evidence type="ECO:0000256" key="5">
    <source>
        <dbReference type="ARBA" id="ARBA00023157"/>
    </source>
</evidence>
<dbReference type="InterPro" id="IPR036179">
    <property type="entry name" value="Ig-like_dom_sf"/>
</dbReference>
<dbReference type="PROSITE" id="PS50292">
    <property type="entry name" value="PEROXIDASE_3"/>
    <property type="match status" value="1"/>
</dbReference>
<evidence type="ECO:0000259" key="7">
    <source>
        <dbReference type="PROSITE" id="PS50835"/>
    </source>
</evidence>
<dbReference type="InterPro" id="IPR013783">
    <property type="entry name" value="Ig-like_fold"/>
</dbReference>
<dbReference type="Gene3D" id="2.60.40.10">
    <property type="entry name" value="Immunoglobulins"/>
    <property type="match status" value="1"/>
</dbReference>
<dbReference type="SUPFAM" id="SSF52058">
    <property type="entry name" value="L domain-like"/>
    <property type="match status" value="1"/>
</dbReference>
<dbReference type="SMART" id="SM00408">
    <property type="entry name" value="IGc2"/>
    <property type="match status" value="1"/>
</dbReference>
<feature type="binding site" description="axial binding residue" evidence="6">
    <location>
        <position position="744"/>
    </location>
    <ligand>
        <name>heme b</name>
        <dbReference type="ChEBI" id="CHEBI:60344"/>
    </ligand>
    <ligandPart>
        <name>Fe</name>
        <dbReference type="ChEBI" id="CHEBI:18248"/>
    </ligandPart>
</feature>
<dbReference type="InterPro" id="IPR003599">
    <property type="entry name" value="Ig_sub"/>
</dbReference>
<keyword evidence="9" id="KW-1185">Reference proteome</keyword>
<dbReference type="SUPFAM" id="SSF48113">
    <property type="entry name" value="Heme-dependent peroxidases"/>
    <property type="match status" value="1"/>
</dbReference>
<evidence type="ECO:0000256" key="1">
    <source>
        <dbReference type="ARBA" id="ARBA00022559"/>
    </source>
</evidence>
<dbReference type="GO" id="GO:0020037">
    <property type="term" value="F:heme binding"/>
    <property type="evidence" value="ECO:0007669"/>
    <property type="project" value="InterPro"/>
</dbReference>
<evidence type="ECO:0000256" key="2">
    <source>
        <dbReference type="ARBA" id="ARBA00022614"/>
    </source>
</evidence>
<dbReference type="Gene3D" id="1.10.640.10">
    <property type="entry name" value="Haem peroxidase domain superfamily, animal type"/>
    <property type="match status" value="1"/>
</dbReference>
<evidence type="ECO:0000256" key="4">
    <source>
        <dbReference type="ARBA" id="ARBA00022737"/>
    </source>
</evidence>
<dbReference type="PANTHER" id="PTHR11475">
    <property type="entry name" value="OXIDASE/PEROXIDASE"/>
    <property type="match status" value="1"/>
</dbReference>
<keyword evidence="5" id="KW-1015">Disulfide bond</keyword>
<dbReference type="InterPro" id="IPR019791">
    <property type="entry name" value="Haem_peroxidase_animal"/>
</dbReference>